<feature type="signal peptide" evidence="9">
    <location>
        <begin position="1"/>
        <end position="19"/>
    </location>
</feature>
<dbReference type="GO" id="GO:0005788">
    <property type="term" value="C:endoplasmic reticulum lumen"/>
    <property type="evidence" value="ECO:0007669"/>
    <property type="project" value="UniProtKB-UniRule"/>
</dbReference>
<dbReference type="AlphaFoldDB" id="A0A0H5BXZ8"/>
<dbReference type="GO" id="GO:0005789">
    <property type="term" value="C:endoplasmic reticulum membrane"/>
    <property type="evidence" value="ECO:0007669"/>
    <property type="project" value="UniProtKB-SubCell"/>
</dbReference>
<keyword evidence="7" id="KW-0472">Membrane</keyword>
<reference evidence="12" key="1">
    <citation type="journal article" date="2015" name="J. Biotechnol.">
        <title>The structure of the Cyberlindnera jadinii genome and its relation to Candida utilis analyzed by the occurrence of single nucleotide polymorphisms.</title>
        <authorList>
            <person name="Rupp O."/>
            <person name="Brinkrolf K."/>
            <person name="Buerth C."/>
            <person name="Kunigo M."/>
            <person name="Schneider J."/>
            <person name="Jaenicke S."/>
            <person name="Goesmann A."/>
            <person name="Puehler A."/>
            <person name="Jaeger K.-E."/>
            <person name="Ernst J.F."/>
        </authorList>
    </citation>
    <scope>NUCLEOTIDE SEQUENCE [LARGE SCALE GENOMIC DNA]</scope>
    <source>
        <strain evidence="12">ATCC 18201 / CBS 1600 / BCRC 20928 / JCM 3617 / NBRC 0987 / NRRL Y-1542</strain>
    </source>
</reference>
<dbReference type="Proteomes" id="UP000038830">
    <property type="component" value="Unassembled WGS sequence"/>
</dbReference>
<feature type="region of interest" description="Disordered" evidence="8">
    <location>
        <begin position="426"/>
        <end position="464"/>
    </location>
</feature>
<evidence type="ECO:0000256" key="8">
    <source>
        <dbReference type="SAM" id="MobiDB-lite"/>
    </source>
</evidence>
<dbReference type="PANTHER" id="PTHR15414">
    <property type="entry name" value="OS-9-RELATED"/>
    <property type="match status" value="1"/>
</dbReference>
<evidence type="ECO:0000256" key="5">
    <source>
        <dbReference type="ARBA" id="ARBA00022824"/>
    </source>
</evidence>
<dbReference type="GO" id="GO:0030968">
    <property type="term" value="P:endoplasmic reticulum unfolded protein response"/>
    <property type="evidence" value="ECO:0007669"/>
    <property type="project" value="UniProtKB-UniRule"/>
</dbReference>
<dbReference type="SUPFAM" id="SSF50911">
    <property type="entry name" value="Mannose 6-phosphate receptor domain"/>
    <property type="match status" value="1"/>
</dbReference>
<evidence type="ECO:0000256" key="4">
    <source>
        <dbReference type="ARBA" id="ARBA00022734"/>
    </source>
</evidence>
<evidence type="ECO:0000313" key="11">
    <source>
        <dbReference type="EMBL" id="CEP20293.1"/>
    </source>
</evidence>
<organism evidence="11 12">
    <name type="scientific">Cyberlindnera jadinii (strain ATCC 18201 / CBS 1600 / BCRC 20928 / JCM 3617 / NBRC 0987 / NRRL Y-1542)</name>
    <name type="common">Torula yeast</name>
    <name type="synonym">Candida utilis</name>
    <dbReference type="NCBI Taxonomy" id="983966"/>
    <lineage>
        <taxon>Eukaryota</taxon>
        <taxon>Fungi</taxon>
        <taxon>Dikarya</taxon>
        <taxon>Ascomycota</taxon>
        <taxon>Saccharomycotina</taxon>
        <taxon>Saccharomycetes</taxon>
        <taxon>Phaffomycetales</taxon>
        <taxon>Phaffomycetaceae</taxon>
        <taxon>Cyberlindnera</taxon>
    </lineage>
</organism>
<dbReference type="EMBL" id="CDQK01000001">
    <property type="protein sequence ID" value="CEP20293.1"/>
    <property type="molecule type" value="Genomic_DNA"/>
</dbReference>
<evidence type="ECO:0000256" key="1">
    <source>
        <dbReference type="ARBA" id="ARBA00004367"/>
    </source>
</evidence>
<dbReference type="InterPro" id="IPR044865">
    <property type="entry name" value="MRH_dom"/>
</dbReference>
<protein>
    <recommendedName>
        <fullName evidence="7">Endoplasmic reticulum lectin</fullName>
    </recommendedName>
    <alternativeName>
        <fullName evidence="7">Protein OS-9 homolog</fullName>
    </alternativeName>
</protein>
<sequence>MPRLLILVAKCAILTTSSSKYVFKTAPDINAQWAETLLSASYPNDTYYRLHTHDEVYVCHVPSPLDDDESGPGDANEDDDSLHSQELRLQGYTELIKSILQPHACYFFPLGYWTYSYCPSTEFGQFNGDPMQYINNRDKLNVFVLGTTPRFNETWSLLQKREAGRTVLSYTMENGAICDVTGKPRTVEVQFMCNPDSKVPELMSVREYRTCHYLAQIGMSKLCDDPVFSVKGDANNQITCQRVSNGEEQLVSPYRIGITEDYQLSRFSSDIFIATHHETGMVELVTLKDDNSDLIERIGSRFFQVMVGSKPNVKDYANGFNFQSHVYDTHGEFQTSVLCQCRVVDGEPRLVIKLNPQYLSFENSWQLEGLESIDQHESHFKQGPPQKEQLADTIRQLDIEVEILDDQDMEKVIFDVVSKLLKEELDEQGKNPHQTLQIDNQETEEEQVETGSNEDANNVIHDEL</sequence>
<keyword evidence="3 9" id="KW-0732">Signal</keyword>
<dbReference type="InterPro" id="IPR009011">
    <property type="entry name" value="Man6P_isomerase_rcpt-bd_dom_sf"/>
</dbReference>
<dbReference type="Gene3D" id="2.70.130.10">
    <property type="entry name" value="Mannose-6-phosphate receptor binding domain"/>
    <property type="match status" value="1"/>
</dbReference>
<gene>
    <name evidence="11" type="primary">YOS9</name>
    <name evidence="11" type="ORF">BN1211_0096</name>
</gene>
<comment type="subcellular location">
    <subcellularLocation>
        <location evidence="1 7">Endoplasmic reticulum membrane</location>
        <topology evidence="1 7">Peripheral membrane protein</topology>
        <orientation evidence="1 7">Lumenal side</orientation>
    </subcellularLocation>
</comment>
<name>A0A0H5BXZ8_CYBJN</name>
<dbReference type="InterPro" id="IPR012913">
    <property type="entry name" value="OS9-like_dom"/>
</dbReference>
<keyword evidence="4 7" id="KW-0430">Lectin</keyword>
<feature type="compositionally biased region" description="Polar residues" evidence="8">
    <location>
        <begin position="431"/>
        <end position="440"/>
    </location>
</feature>
<dbReference type="PANTHER" id="PTHR15414:SF0">
    <property type="entry name" value="ENDOPLASMIC RETICULUM LECTIN 1"/>
    <property type="match status" value="1"/>
</dbReference>
<comment type="function">
    <text evidence="7">Lectin involved in the quality control of the secretory pathway. As a member of the endoplasmic reticulum-associated degradation lumenal (ERAD-L) surveillance system, targets misfolded endoplasmic reticulum lumenal glycoproteins for degradation.</text>
</comment>
<evidence type="ECO:0000256" key="9">
    <source>
        <dbReference type="SAM" id="SignalP"/>
    </source>
</evidence>
<comment type="similarity">
    <text evidence="2 7">Belongs to the OS-9 family.</text>
</comment>
<evidence type="ECO:0000313" key="12">
    <source>
        <dbReference type="Proteomes" id="UP000038830"/>
    </source>
</evidence>
<evidence type="ECO:0000256" key="2">
    <source>
        <dbReference type="ARBA" id="ARBA00009918"/>
    </source>
</evidence>
<dbReference type="GO" id="GO:0030246">
    <property type="term" value="F:carbohydrate binding"/>
    <property type="evidence" value="ECO:0007669"/>
    <property type="project" value="UniProtKB-UniRule"/>
</dbReference>
<feature type="chain" id="PRO_5005216390" description="Endoplasmic reticulum lectin" evidence="9">
    <location>
        <begin position="20"/>
        <end position="464"/>
    </location>
</feature>
<proteinExistence type="inferred from homology"/>
<dbReference type="PROSITE" id="PS51914">
    <property type="entry name" value="MRH"/>
    <property type="match status" value="1"/>
</dbReference>
<evidence type="ECO:0000256" key="3">
    <source>
        <dbReference type="ARBA" id="ARBA00022729"/>
    </source>
</evidence>
<keyword evidence="6" id="KW-1015">Disulfide bond</keyword>
<dbReference type="GO" id="GO:0030970">
    <property type="term" value="P:retrograde protein transport, ER to cytosol"/>
    <property type="evidence" value="ECO:0007669"/>
    <property type="project" value="TreeGrafter"/>
</dbReference>
<accession>A0A0H5BXZ8</accession>
<feature type="domain" description="MRH" evidence="10">
    <location>
        <begin position="103"/>
        <end position="225"/>
    </location>
</feature>
<evidence type="ECO:0000256" key="7">
    <source>
        <dbReference type="RuleBase" id="RU369099"/>
    </source>
</evidence>
<keyword evidence="5 7" id="KW-0256">Endoplasmic reticulum</keyword>
<evidence type="ECO:0000256" key="6">
    <source>
        <dbReference type="ARBA" id="ARBA00023157"/>
    </source>
</evidence>
<evidence type="ECO:0000259" key="10">
    <source>
        <dbReference type="PROSITE" id="PS51914"/>
    </source>
</evidence>
<dbReference type="Pfam" id="PF07915">
    <property type="entry name" value="PRKCSH"/>
    <property type="match status" value="1"/>
</dbReference>
<dbReference type="InterPro" id="IPR045149">
    <property type="entry name" value="OS-9-like"/>
</dbReference>